<protein>
    <submittedName>
        <fullName evidence="10">Two-component system response regulator</fullName>
    </submittedName>
</protein>
<dbReference type="InterPro" id="IPR025944">
    <property type="entry name" value="Sigma_54_int_dom_CS"/>
</dbReference>
<dbReference type="SMART" id="SM00448">
    <property type="entry name" value="REC"/>
    <property type="match status" value="1"/>
</dbReference>
<evidence type="ECO:0000256" key="1">
    <source>
        <dbReference type="ARBA" id="ARBA00022553"/>
    </source>
</evidence>
<dbReference type="InterPro" id="IPR011006">
    <property type="entry name" value="CheY-like_superfamily"/>
</dbReference>
<dbReference type="Gene3D" id="1.10.10.60">
    <property type="entry name" value="Homeodomain-like"/>
    <property type="match status" value="1"/>
</dbReference>
<feature type="domain" description="Sigma-54 factor interaction" evidence="8">
    <location>
        <begin position="142"/>
        <end position="348"/>
    </location>
</feature>
<dbReference type="Pfam" id="PF25601">
    <property type="entry name" value="AAA_lid_14"/>
    <property type="match status" value="1"/>
</dbReference>
<dbReference type="InterPro" id="IPR058031">
    <property type="entry name" value="AAA_lid_NorR"/>
</dbReference>
<keyword evidence="1 7" id="KW-0597">Phosphoprotein</keyword>
<dbReference type="PROSITE" id="PS00688">
    <property type="entry name" value="SIGMA54_INTERACT_3"/>
    <property type="match status" value="1"/>
</dbReference>
<dbReference type="InterPro" id="IPR002078">
    <property type="entry name" value="Sigma_54_int"/>
</dbReference>
<evidence type="ECO:0000313" key="10">
    <source>
        <dbReference type="EMBL" id="PWI33580.1"/>
    </source>
</evidence>
<dbReference type="GO" id="GO:0006355">
    <property type="term" value="P:regulation of DNA-templated transcription"/>
    <property type="evidence" value="ECO:0007669"/>
    <property type="project" value="InterPro"/>
</dbReference>
<evidence type="ECO:0000256" key="4">
    <source>
        <dbReference type="ARBA" id="ARBA00023012"/>
    </source>
</evidence>
<accession>A0A2U3B9V6</accession>
<proteinExistence type="predicted"/>
<dbReference type="SUPFAM" id="SSF46689">
    <property type="entry name" value="Homeodomain-like"/>
    <property type="match status" value="1"/>
</dbReference>
<dbReference type="GO" id="GO:0005524">
    <property type="term" value="F:ATP binding"/>
    <property type="evidence" value="ECO:0007669"/>
    <property type="project" value="UniProtKB-KW"/>
</dbReference>
<dbReference type="SUPFAM" id="SSF52172">
    <property type="entry name" value="CheY-like"/>
    <property type="match status" value="1"/>
</dbReference>
<dbReference type="PANTHER" id="PTHR32071:SF29">
    <property type="entry name" value="PHOSPHOGLYCERATE TRANSPORT SYSTEM TRANSCRIPTIONAL REGULATORY PROTEIN PGTA"/>
    <property type="match status" value="1"/>
</dbReference>
<dbReference type="InterPro" id="IPR027417">
    <property type="entry name" value="P-loop_NTPase"/>
</dbReference>
<dbReference type="EMBL" id="QFWT01000004">
    <property type="protein sequence ID" value="PWI33580.1"/>
    <property type="molecule type" value="Genomic_DNA"/>
</dbReference>
<feature type="modified residue" description="4-aspartylphosphate" evidence="7">
    <location>
        <position position="56"/>
    </location>
</feature>
<dbReference type="Pfam" id="PF02954">
    <property type="entry name" value="HTH_8"/>
    <property type="match status" value="1"/>
</dbReference>
<dbReference type="Proteomes" id="UP000245362">
    <property type="component" value="Unassembled WGS sequence"/>
</dbReference>
<reference evidence="10 11" key="1">
    <citation type="submission" date="2018-05" db="EMBL/GenBank/DDBJ databases">
        <title>Vibrio limimaris sp. nov., isolated from marine sediment.</title>
        <authorList>
            <person name="Li C.-M."/>
        </authorList>
    </citation>
    <scope>NUCLEOTIDE SEQUENCE [LARGE SCALE GENOMIC DNA]</scope>
    <source>
        <strain evidence="10 11">E4404</strain>
    </source>
</reference>
<dbReference type="Gene3D" id="3.40.50.300">
    <property type="entry name" value="P-loop containing nucleotide triphosphate hydrolases"/>
    <property type="match status" value="1"/>
</dbReference>
<dbReference type="InterPro" id="IPR009057">
    <property type="entry name" value="Homeodomain-like_sf"/>
</dbReference>
<dbReference type="Gene3D" id="3.40.50.2300">
    <property type="match status" value="1"/>
</dbReference>
<dbReference type="PANTHER" id="PTHR32071">
    <property type="entry name" value="TRANSCRIPTIONAL REGULATORY PROTEIN"/>
    <property type="match status" value="1"/>
</dbReference>
<dbReference type="Pfam" id="PF00072">
    <property type="entry name" value="Response_reg"/>
    <property type="match status" value="1"/>
</dbReference>
<keyword evidence="6" id="KW-0804">Transcription</keyword>
<evidence type="ECO:0000259" key="8">
    <source>
        <dbReference type="PROSITE" id="PS50045"/>
    </source>
</evidence>
<comment type="caution">
    <text evidence="10">The sequence shown here is derived from an EMBL/GenBank/DDBJ whole genome shotgun (WGS) entry which is preliminary data.</text>
</comment>
<evidence type="ECO:0000313" key="11">
    <source>
        <dbReference type="Proteomes" id="UP000245362"/>
    </source>
</evidence>
<dbReference type="OrthoDB" id="9802186at2"/>
<name>A0A2U3B9V6_9VIBR</name>
<dbReference type="AlphaFoldDB" id="A0A2U3B9V6"/>
<feature type="domain" description="Response regulatory" evidence="9">
    <location>
        <begin position="7"/>
        <end position="121"/>
    </location>
</feature>
<dbReference type="GO" id="GO:0000160">
    <property type="term" value="P:phosphorelay signal transduction system"/>
    <property type="evidence" value="ECO:0007669"/>
    <property type="project" value="UniProtKB-KW"/>
</dbReference>
<dbReference type="PROSITE" id="PS50110">
    <property type="entry name" value="RESPONSE_REGULATORY"/>
    <property type="match status" value="1"/>
</dbReference>
<dbReference type="Pfam" id="PF14532">
    <property type="entry name" value="Sigma54_activ_2"/>
    <property type="match status" value="1"/>
</dbReference>
<evidence type="ECO:0000259" key="9">
    <source>
        <dbReference type="PROSITE" id="PS50110"/>
    </source>
</evidence>
<keyword evidence="3" id="KW-0067">ATP-binding</keyword>
<evidence type="ECO:0000256" key="3">
    <source>
        <dbReference type="ARBA" id="ARBA00022840"/>
    </source>
</evidence>
<evidence type="ECO:0000256" key="6">
    <source>
        <dbReference type="ARBA" id="ARBA00023163"/>
    </source>
</evidence>
<dbReference type="FunFam" id="3.40.50.2300:FF:000018">
    <property type="entry name" value="DNA-binding transcriptional regulator NtrC"/>
    <property type="match status" value="1"/>
</dbReference>
<keyword evidence="2" id="KW-0547">Nucleotide-binding</keyword>
<dbReference type="PROSITE" id="PS50045">
    <property type="entry name" value="SIGMA54_INTERACT_4"/>
    <property type="match status" value="1"/>
</dbReference>
<dbReference type="InterPro" id="IPR001789">
    <property type="entry name" value="Sig_transdc_resp-reg_receiver"/>
</dbReference>
<evidence type="ECO:0000256" key="2">
    <source>
        <dbReference type="ARBA" id="ARBA00022741"/>
    </source>
</evidence>
<evidence type="ECO:0000256" key="7">
    <source>
        <dbReference type="PROSITE-ProRule" id="PRU00169"/>
    </source>
</evidence>
<dbReference type="GO" id="GO:0043565">
    <property type="term" value="F:sequence-specific DNA binding"/>
    <property type="evidence" value="ECO:0007669"/>
    <property type="project" value="InterPro"/>
</dbReference>
<keyword evidence="4" id="KW-0902">Two-component regulatory system</keyword>
<gene>
    <name evidence="10" type="ORF">DI392_08930</name>
</gene>
<dbReference type="Gene3D" id="1.10.8.60">
    <property type="match status" value="1"/>
</dbReference>
<dbReference type="SUPFAM" id="SSF52540">
    <property type="entry name" value="P-loop containing nucleoside triphosphate hydrolases"/>
    <property type="match status" value="1"/>
</dbReference>
<dbReference type="InterPro" id="IPR002197">
    <property type="entry name" value="HTH_Fis"/>
</dbReference>
<keyword evidence="11" id="KW-1185">Reference proteome</keyword>
<evidence type="ECO:0000256" key="5">
    <source>
        <dbReference type="ARBA" id="ARBA00023015"/>
    </source>
</evidence>
<sequence>MSHINYSVLLVDDDQDVLDAYQHLMNLSRLHARSISDPTQALSYITSDWAGVVVLDMYMPQMHGMELLKAIKAVDEHIPIIVVTGHGDIPMAVEAVKQGASEFIEKPIDPAKLLPMLNKHIRIRKTFVEQKQSVASEISHVLIGKSAQLKRIREHIAQYALLNTHVVIHGESGTGRHIVAELLHSASAPETEDRPLQYLTGNSTVSVDMLEDQLRQTQGGTLIIDDLHHLTEPVQRYLTQSLLEQERDTHHRPRIISIFTDLPEMLLNSQNIIPELYYLLNQGVVEMPPLRARPDDIAAIFHHFLKQSCIKLGKPLPSVESNYLSLLRAHQWPGNVRELRNVAELFAIGIIKLTGKESVYRKDEISSPLDELVEDYEKRVIEDALFLHSGHVSDAATYLQVPRKKLYLRMKKYNIDKDHYKSEQKHRI</sequence>
<organism evidence="10 11">
    <name type="scientific">Vibrio albus</name>
    <dbReference type="NCBI Taxonomy" id="2200953"/>
    <lineage>
        <taxon>Bacteria</taxon>
        <taxon>Pseudomonadati</taxon>
        <taxon>Pseudomonadota</taxon>
        <taxon>Gammaproteobacteria</taxon>
        <taxon>Vibrionales</taxon>
        <taxon>Vibrionaceae</taxon>
        <taxon>Vibrio</taxon>
    </lineage>
</organism>
<keyword evidence="5" id="KW-0805">Transcription regulation</keyword>